<evidence type="ECO:0000256" key="4">
    <source>
        <dbReference type="ARBA" id="ARBA00011738"/>
    </source>
</evidence>
<dbReference type="Proteomes" id="UP000199161">
    <property type="component" value="Unassembled WGS sequence"/>
</dbReference>
<evidence type="ECO:0000256" key="7">
    <source>
        <dbReference type="ARBA" id="ARBA00022801"/>
    </source>
</evidence>
<comment type="subunit">
    <text evidence="4">Homodimer.</text>
</comment>
<evidence type="ECO:0000256" key="2">
    <source>
        <dbReference type="ARBA" id="ARBA00001936"/>
    </source>
</evidence>
<dbReference type="GO" id="GO:0046872">
    <property type="term" value="F:metal ion binding"/>
    <property type="evidence" value="ECO:0007669"/>
    <property type="project" value="UniProtKB-KW"/>
</dbReference>
<name>A0A1I1KD64_NATHA</name>
<keyword evidence="6" id="KW-0479">Metal-binding</keyword>
<keyword evidence="7 9" id="KW-0378">Hydrolase</keyword>
<dbReference type="EMBL" id="FOKW01000011">
    <property type="protein sequence ID" value="SFC58779.1"/>
    <property type="molecule type" value="Genomic_DNA"/>
</dbReference>
<proteinExistence type="predicted"/>
<dbReference type="GO" id="GO:0002953">
    <property type="term" value="F:5'-deoxynucleotidase activity"/>
    <property type="evidence" value="ECO:0007669"/>
    <property type="project" value="UniProtKB-EC"/>
</dbReference>
<reference evidence="10" key="1">
    <citation type="submission" date="2016-10" db="EMBL/GenBank/DDBJ databases">
        <authorList>
            <person name="Varghese N."/>
            <person name="Submissions S."/>
        </authorList>
    </citation>
    <scope>NUCLEOTIDE SEQUENCE [LARGE SCALE GENOMIC DNA]</scope>
    <source>
        <strain evidence="10">DSM 13078</strain>
    </source>
</reference>
<gene>
    <name evidence="9" type="ORF">SAMN05444422_11154</name>
</gene>
<dbReference type="PANTHER" id="PTHR11845">
    <property type="entry name" value="5'-DEOXYNUCLEOTIDASE HDDC2"/>
    <property type="match status" value="1"/>
</dbReference>
<evidence type="ECO:0000313" key="9">
    <source>
        <dbReference type="EMBL" id="SFC58779.1"/>
    </source>
</evidence>
<accession>A0A1I1KD64</accession>
<dbReference type="AlphaFoldDB" id="A0A1I1KD64"/>
<dbReference type="InterPro" id="IPR039356">
    <property type="entry name" value="YfbR/HDDC2"/>
</dbReference>
<evidence type="ECO:0000256" key="1">
    <source>
        <dbReference type="ARBA" id="ARBA00001638"/>
    </source>
</evidence>
<dbReference type="InterPro" id="IPR003607">
    <property type="entry name" value="HD/PDEase_dom"/>
</dbReference>
<dbReference type="Gene3D" id="1.10.3210.10">
    <property type="entry name" value="Hypothetical protein af1432"/>
    <property type="match status" value="1"/>
</dbReference>
<keyword evidence="10" id="KW-1185">Reference proteome</keyword>
<organism evidence="9 10">
    <name type="scientific">Natronobacterium haloterrestre</name>
    <name type="common">Halobiforma haloterrestris</name>
    <dbReference type="NCBI Taxonomy" id="148448"/>
    <lineage>
        <taxon>Archaea</taxon>
        <taxon>Methanobacteriati</taxon>
        <taxon>Methanobacteriota</taxon>
        <taxon>Stenosarchaea group</taxon>
        <taxon>Halobacteria</taxon>
        <taxon>Halobacteriales</taxon>
        <taxon>Natrialbaceae</taxon>
        <taxon>Natronobacterium</taxon>
    </lineage>
</organism>
<dbReference type="GO" id="GO:0005737">
    <property type="term" value="C:cytoplasm"/>
    <property type="evidence" value="ECO:0007669"/>
    <property type="project" value="TreeGrafter"/>
</dbReference>
<dbReference type="OrthoDB" id="46088at2157"/>
<evidence type="ECO:0000313" key="10">
    <source>
        <dbReference type="Proteomes" id="UP000199161"/>
    </source>
</evidence>
<feature type="domain" description="HD/PDEase" evidence="8">
    <location>
        <begin position="38"/>
        <end position="186"/>
    </location>
</feature>
<protein>
    <recommendedName>
        <fullName evidence="5">5'-deoxynucleotidase</fullName>
        <ecNumber evidence="5">3.1.3.89</ecNumber>
    </recommendedName>
</protein>
<dbReference type="SUPFAM" id="SSF109604">
    <property type="entry name" value="HD-domain/PDEase-like"/>
    <property type="match status" value="1"/>
</dbReference>
<dbReference type="InterPro" id="IPR006674">
    <property type="entry name" value="HD_domain"/>
</dbReference>
<dbReference type="EC" id="3.1.3.89" evidence="5"/>
<evidence type="ECO:0000256" key="3">
    <source>
        <dbReference type="ARBA" id="ARBA00001941"/>
    </source>
</evidence>
<comment type="catalytic activity">
    <reaction evidence="1">
        <text>a 2'-deoxyribonucleoside 5'-phosphate + H2O = a 2'-deoxyribonucleoside + phosphate</text>
        <dbReference type="Rhea" id="RHEA:36167"/>
        <dbReference type="ChEBI" id="CHEBI:15377"/>
        <dbReference type="ChEBI" id="CHEBI:18274"/>
        <dbReference type="ChEBI" id="CHEBI:43474"/>
        <dbReference type="ChEBI" id="CHEBI:65317"/>
        <dbReference type="EC" id="3.1.3.89"/>
    </reaction>
</comment>
<comment type="cofactor">
    <cofactor evidence="2">
        <name>Mn(2+)</name>
        <dbReference type="ChEBI" id="CHEBI:29035"/>
    </cofactor>
</comment>
<dbReference type="Pfam" id="PF13023">
    <property type="entry name" value="HD_3"/>
    <property type="match status" value="1"/>
</dbReference>
<dbReference type="PANTHER" id="PTHR11845:SF13">
    <property type="entry name" value="5'-DEOXYNUCLEOTIDASE HDDC2"/>
    <property type="match status" value="1"/>
</dbReference>
<dbReference type="SMART" id="SM00471">
    <property type="entry name" value="HDc"/>
    <property type="match status" value="1"/>
</dbReference>
<evidence type="ECO:0000256" key="5">
    <source>
        <dbReference type="ARBA" id="ARBA00012964"/>
    </source>
</evidence>
<evidence type="ECO:0000256" key="6">
    <source>
        <dbReference type="ARBA" id="ARBA00022723"/>
    </source>
</evidence>
<evidence type="ECO:0000259" key="8">
    <source>
        <dbReference type="SMART" id="SM00471"/>
    </source>
</evidence>
<sequence length="241" mass="27128">MVEFDRDDAVDGRLESLLEFLELKDERRTGWVLRGVEGPESVAAHTWGTATLCLLYADHEAVDDAVDRSRAVEMALVHDLAEARTGDVPTRAEQGRERLSDAEKERAEREAMTALLVPFGLELEVEDAGGGVGGGGGGDDPASQSTGEDLLALWEEYERRETPTARFVKEMDLLENCLQALKYEREDRYEADGDNEHFDEYDDLDEFFATAAPRLETSFGERLFERIRSAYEREIGRDCQL</sequence>
<dbReference type="RefSeq" id="WP_089789462.1">
    <property type="nucleotide sequence ID" value="NZ_FOKW01000011.1"/>
</dbReference>
<comment type="cofactor">
    <cofactor evidence="3">
        <name>Co(2+)</name>
        <dbReference type="ChEBI" id="CHEBI:48828"/>
    </cofactor>
</comment>